<comment type="caution">
    <text evidence="15">The sequence shown here is derived from an EMBL/GenBank/DDBJ whole genome shotgun (WGS) entry which is preliminary data.</text>
</comment>
<feature type="site" description="Histone H3K4me3 binding" evidence="10">
    <location>
        <position position="599"/>
    </location>
</feature>
<feature type="domain" description="PHD-type" evidence="14">
    <location>
        <begin position="597"/>
        <end position="646"/>
    </location>
</feature>
<comment type="similarity">
    <text evidence="2">Belongs to the ING family.</text>
</comment>
<evidence type="ECO:0000256" key="6">
    <source>
        <dbReference type="ARBA" id="ARBA00022833"/>
    </source>
</evidence>
<evidence type="ECO:0000256" key="3">
    <source>
        <dbReference type="ARBA" id="ARBA00022604"/>
    </source>
</evidence>
<dbReference type="InterPro" id="IPR011011">
    <property type="entry name" value="Znf_FYVE_PHD"/>
</dbReference>
<evidence type="ECO:0000313" key="16">
    <source>
        <dbReference type="Proteomes" id="UP000758603"/>
    </source>
</evidence>
<evidence type="ECO:0000256" key="12">
    <source>
        <dbReference type="PROSITE-ProRule" id="PRU00146"/>
    </source>
</evidence>
<proteinExistence type="inferred from homology"/>
<protein>
    <recommendedName>
        <fullName evidence="14">PHD-type domain-containing protein</fullName>
    </recommendedName>
</protein>
<evidence type="ECO:0000256" key="13">
    <source>
        <dbReference type="SAM" id="MobiDB-lite"/>
    </source>
</evidence>
<dbReference type="Gene3D" id="3.30.40.10">
    <property type="entry name" value="Zinc/RING finger domain, C3HC4 (zinc finger)"/>
    <property type="match status" value="1"/>
</dbReference>
<feature type="site" description="Histone H3K4me3 binding" evidence="10">
    <location>
        <position position="610"/>
    </location>
</feature>
<keyword evidence="4 11" id="KW-0479">Metal-binding</keyword>
<keyword evidence="3" id="KW-0341">Growth regulation</keyword>
<evidence type="ECO:0000259" key="14">
    <source>
        <dbReference type="PROSITE" id="PS50016"/>
    </source>
</evidence>
<dbReference type="InterPro" id="IPR028651">
    <property type="entry name" value="ING_fam"/>
</dbReference>
<dbReference type="RefSeq" id="XP_045958499.1">
    <property type="nucleotide sequence ID" value="XM_046095891.1"/>
</dbReference>
<evidence type="ECO:0000256" key="7">
    <source>
        <dbReference type="ARBA" id="ARBA00023015"/>
    </source>
</evidence>
<name>A0A9P8ZXQ0_9PEZI</name>
<dbReference type="PROSITE" id="PS50016">
    <property type="entry name" value="ZF_PHD_2"/>
    <property type="match status" value="1"/>
</dbReference>
<dbReference type="GO" id="GO:0005634">
    <property type="term" value="C:nucleus"/>
    <property type="evidence" value="ECO:0007669"/>
    <property type="project" value="UniProtKB-SubCell"/>
</dbReference>
<sequence>MPPPLLDPATSSPLSSPDSFITAEASPPNPLDITVTDIDAPDNDAPRREYYSARQLPPELKQHCQIYLEENLHILALRVLGRLQSSSSALLPPGTRWTPRRQESSDHVYCPAPNVLAFLSTLTVHPDLTTRPREDHWSDVSSAALDYLRNILNTVGPVNARLHEAFRFGQATRRSPSGDSDDFVADVGGEAQLYGRYGKHGVWRRGHDFFNVVGWALNCSVLYPNRWEYWRQWLDFMLEVIEKDLDERKEMDEQGHFRAGGEEGECKYSSLSTSILAGYLNQRNGRTGGLKWVIKVIFADGQGSASSLFQEIWDKEHKGRSRNKAFKKRKRKINIEKGDFGELLDDDSVYSSQNSEPPTPQKRKTYSNRNESPALEASYVESIALRQRLFAALSYLCHFLPAPPIDLPDLYESYETQIRSLPLSLFTAFIDSTTSSLRLDSQISVLQDVLIHFMPSSAVNPSKVDREIYDANGTSPAILERCFLPYAANTIATEDNAKVSVLLEELVKLVWMEGTAQFSDGFYDAVAKGIKAREAKIKKKVAGTRGKRNGYAQEDPDTEARTVLQESSSRLRQLVELISEEASGEDAETDEPEKADKTYCLCRQIEHGDMVACDNPNCSYGWFHWKCIGLKSEPKGRWLCPQCRQHESDEMDEGML</sequence>
<keyword evidence="7" id="KW-0805">Transcription regulation</keyword>
<comment type="subcellular location">
    <subcellularLocation>
        <location evidence="1">Nucleus</location>
    </subcellularLocation>
</comment>
<feature type="binding site" evidence="11">
    <location>
        <position position="618"/>
    </location>
    <ligand>
        <name>Zn(2+)</name>
        <dbReference type="ChEBI" id="CHEBI:29105"/>
        <label>2</label>
    </ligand>
</feature>
<dbReference type="EMBL" id="JAGPXC010000004">
    <property type="protein sequence ID" value="KAH6654229.1"/>
    <property type="molecule type" value="Genomic_DNA"/>
</dbReference>
<evidence type="ECO:0000313" key="15">
    <source>
        <dbReference type="EMBL" id="KAH6654229.1"/>
    </source>
</evidence>
<dbReference type="PANTHER" id="PTHR10333">
    <property type="entry name" value="INHIBITOR OF GROWTH PROTEIN"/>
    <property type="match status" value="1"/>
</dbReference>
<feature type="binding site" evidence="11">
    <location>
        <position position="600"/>
    </location>
    <ligand>
        <name>Zn(2+)</name>
        <dbReference type="ChEBI" id="CHEBI:29105"/>
        <label>1</label>
    </ligand>
</feature>
<evidence type="ECO:0000256" key="2">
    <source>
        <dbReference type="ARBA" id="ARBA00010210"/>
    </source>
</evidence>
<evidence type="ECO:0000256" key="9">
    <source>
        <dbReference type="ARBA" id="ARBA00023242"/>
    </source>
</evidence>
<keyword evidence="8" id="KW-0804">Transcription</keyword>
<evidence type="ECO:0000256" key="10">
    <source>
        <dbReference type="PIRSR" id="PIRSR628651-50"/>
    </source>
</evidence>
<evidence type="ECO:0000256" key="11">
    <source>
        <dbReference type="PIRSR" id="PIRSR628651-51"/>
    </source>
</evidence>
<feature type="binding site" evidence="11">
    <location>
        <position position="613"/>
    </location>
    <ligand>
        <name>Zn(2+)</name>
        <dbReference type="ChEBI" id="CHEBI:29105"/>
        <label>2</label>
    </ligand>
</feature>
<feature type="binding site" evidence="11">
    <location>
        <position position="640"/>
    </location>
    <ligand>
        <name>Zn(2+)</name>
        <dbReference type="ChEBI" id="CHEBI:29105"/>
        <label>2</label>
    </ligand>
</feature>
<gene>
    <name evidence="15" type="ORF">BKA67DRAFT_272726</name>
</gene>
<dbReference type="GeneID" id="70124784"/>
<dbReference type="InterPro" id="IPR019786">
    <property type="entry name" value="Zinc_finger_PHD-type_CS"/>
</dbReference>
<evidence type="ECO:0000256" key="1">
    <source>
        <dbReference type="ARBA" id="ARBA00004123"/>
    </source>
</evidence>
<dbReference type="AlphaFoldDB" id="A0A9P8ZXQ0"/>
<feature type="compositionally biased region" description="Polar residues" evidence="13">
    <location>
        <begin position="9"/>
        <end position="19"/>
    </location>
</feature>
<dbReference type="OrthoDB" id="5411773at2759"/>
<dbReference type="InterPro" id="IPR001965">
    <property type="entry name" value="Znf_PHD"/>
</dbReference>
<evidence type="ECO:0000256" key="8">
    <source>
        <dbReference type="ARBA" id="ARBA00023163"/>
    </source>
</evidence>
<keyword evidence="16" id="KW-1185">Reference proteome</keyword>
<feature type="region of interest" description="Disordered" evidence="13">
    <location>
        <begin position="346"/>
        <end position="369"/>
    </location>
</feature>
<dbReference type="GO" id="GO:0000785">
    <property type="term" value="C:chromatin"/>
    <property type="evidence" value="ECO:0007669"/>
    <property type="project" value="UniProtKB-ARBA"/>
</dbReference>
<feature type="site" description="Histone H3K4me3 binding" evidence="10">
    <location>
        <position position="622"/>
    </location>
</feature>
<organism evidence="15 16">
    <name type="scientific">Truncatella angustata</name>
    <dbReference type="NCBI Taxonomy" id="152316"/>
    <lineage>
        <taxon>Eukaryota</taxon>
        <taxon>Fungi</taxon>
        <taxon>Dikarya</taxon>
        <taxon>Ascomycota</taxon>
        <taxon>Pezizomycotina</taxon>
        <taxon>Sordariomycetes</taxon>
        <taxon>Xylariomycetidae</taxon>
        <taxon>Amphisphaeriales</taxon>
        <taxon>Sporocadaceae</taxon>
        <taxon>Truncatella</taxon>
    </lineage>
</organism>
<feature type="site" description="Histone H3K4me3 binding" evidence="10">
    <location>
        <position position="614"/>
    </location>
</feature>
<feature type="binding site" evidence="11">
    <location>
        <position position="624"/>
    </location>
    <ligand>
        <name>Zn(2+)</name>
        <dbReference type="ChEBI" id="CHEBI:29105"/>
        <label>1</label>
    </ligand>
</feature>
<feature type="binding site" evidence="11">
    <location>
        <position position="627"/>
    </location>
    <ligand>
        <name>Zn(2+)</name>
        <dbReference type="ChEBI" id="CHEBI:29105"/>
        <label>1</label>
    </ligand>
</feature>
<feature type="region of interest" description="Disordered" evidence="13">
    <location>
        <begin position="1"/>
        <end position="45"/>
    </location>
</feature>
<dbReference type="SUPFAM" id="SSF57903">
    <property type="entry name" value="FYVE/PHD zinc finger"/>
    <property type="match status" value="1"/>
</dbReference>
<accession>A0A9P8ZXQ0</accession>
<dbReference type="PROSITE" id="PS01359">
    <property type="entry name" value="ZF_PHD_1"/>
    <property type="match status" value="1"/>
</dbReference>
<reference evidence="15" key="1">
    <citation type="journal article" date="2021" name="Nat. Commun.">
        <title>Genetic determinants of endophytism in the Arabidopsis root mycobiome.</title>
        <authorList>
            <person name="Mesny F."/>
            <person name="Miyauchi S."/>
            <person name="Thiergart T."/>
            <person name="Pickel B."/>
            <person name="Atanasova L."/>
            <person name="Karlsson M."/>
            <person name="Huettel B."/>
            <person name="Barry K.W."/>
            <person name="Haridas S."/>
            <person name="Chen C."/>
            <person name="Bauer D."/>
            <person name="Andreopoulos W."/>
            <person name="Pangilinan J."/>
            <person name="LaButti K."/>
            <person name="Riley R."/>
            <person name="Lipzen A."/>
            <person name="Clum A."/>
            <person name="Drula E."/>
            <person name="Henrissat B."/>
            <person name="Kohler A."/>
            <person name="Grigoriev I.V."/>
            <person name="Martin F.M."/>
            <person name="Hacquard S."/>
        </authorList>
    </citation>
    <scope>NUCLEOTIDE SEQUENCE</scope>
    <source>
        <strain evidence="15">MPI-SDFR-AT-0073</strain>
    </source>
</reference>
<dbReference type="GO" id="GO:0008270">
    <property type="term" value="F:zinc ion binding"/>
    <property type="evidence" value="ECO:0007669"/>
    <property type="project" value="UniProtKB-KW"/>
</dbReference>
<dbReference type="SMART" id="SM00249">
    <property type="entry name" value="PHD"/>
    <property type="match status" value="1"/>
</dbReference>
<feature type="binding site" evidence="11">
    <location>
        <position position="643"/>
    </location>
    <ligand>
        <name>Zn(2+)</name>
        <dbReference type="ChEBI" id="CHEBI:29105"/>
        <label>2</label>
    </ligand>
</feature>
<dbReference type="Proteomes" id="UP000758603">
    <property type="component" value="Unassembled WGS sequence"/>
</dbReference>
<keyword evidence="5 12" id="KW-0863">Zinc-finger</keyword>
<evidence type="ECO:0000256" key="5">
    <source>
        <dbReference type="ARBA" id="ARBA00022771"/>
    </source>
</evidence>
<dbReference type="CDD" id="cd15505">
    <property type="entry name" value="PHD_ING"/>
    <property type="match status" value="1"/>
</dbReference>
<dbReference type="InterPro" id="IPR013083">
    <property type="entry name" value="Znf_RING/FYVE/PHD"/>
</dbReference>
<evidence type="ECO:0000256" key="4">
    <source>
        <dbReference type="ARBA" id="ARBA00022723"/>
    </source>
</evidence>
<dbReference type="PANTHER" id="PTHR10333:SF103">
    <property type="entry name" value="INHIBITOR OF GROWTH PROTEIN 3"/>
    <property type="match status" value="1"/>
</dbReference>
<dbReference type="InterPro" id="IPR019787">
    <property type="entry name" value="Znf_PHD-finger"/>
</dbReference>
<keyword evidence="6 11" id="KW-0862">Zinc</keyword>
<keyword evidence="9" id="KW-0539">Nucleus</keyword>
<feature type="binding site" evidence="11">
    <location>
        <position position="602"/>
    </location>
    <ligand>
        <name>Zn(2+)</name>
        <dbReference type="ChEBI" id="CHEBI:29105"/>
        <label>1</label>
    </ligand>
</feature>